<reference evidence="3 5" key="1">
    <citation type="journal article" date="2011" name="Nature">
        <title>The Medicago genome provides insight into the evolution of rhizobial symbioses.</title>
        <authorList>
            <person name="Young N.D."/>
            <person name="Debelle F."/>
            <person name="Oldroyd G.E."/>
            <person name="Geurts R."/>
            <person name="Cannon S.B."/>
            <person name="Udvardi M.K."/>
            <person name="Benedito V.A."/>
            <person name="Mayer K.F."/>
            <person name="Gouzy J."/>
            <person name="Schoof H."/>
            <person name="Van de Peer Y."/>
            <person name="Proost S."/>
            <person name="Cook D.R."/>
            <person name="Meyers B.C."/>
            <person name="Spannagl M."/>
            <person name="Cheung F."/>
            <person name="De Mita S."/>
            <person name="Krishnakumar V."/>
            <person name="Gundlach H."/>
            <person name="Zhou S."/>
            <person name="Mudge J."/>
            <person name="Bharti A.K."/>
            <person name="Murray J.D."/>
            <person name="Naoumkina M.A."/>
            <person name="Rosen B."/>
            <person name="Silverstein K.A."/>
            <person name="Tang H."/>
            <person name="Rombauts S."/>
            <person name="Zhao P.X."/>
            <person name="Zhou P."/>
            <person name="Barbe V."/>
            <person name="Bardou P."/>
            <person name="Bechner M."/>
            <person name="Bellec A."/>
            <person name="Berger A."/>
            <person name="Berges H."/>
            <person name="Bidwell S."/>
            <person name="Bisseling T."/>
            <person name="Choisne N."/>
            <person name="Couloux A."/>
            <person name="Denny R."/>
            <person name="Deshpande S."/>
            <person name="Dai X."/>
            <person name="Doyle J.J."/>
            <person name="Dudez A.M."/>
            <person name="Farmer A.D."/>
            <person name="Fouteau S."/>
            <person name="Franken C."/>
            <person name="Gibelin C."/>
            <person name="Gish J."/>
            <person name="Goldstein S."/>
            <person name="Gonzalez A.J."/>
            <person name="Green P.J."/>
            <person name="Hallab A."/>
            <person name="Hartog M."/>
            <person name="Hua A."/>
            <person name="Humphray S.J."/>
            <person name="Jeong D.H."/>
            <person name="Jing Y."/>
            <person name="Jocker A."/>
            <person name="Kenton S.M."/>
            <person name="Kim D.J."/>
            <person name="Klee K."/>
            <person name="Lai H."/>
            <person name="Lang C."/>
            <person name="Lin S."/>
            <person name="Macmil S.L."/>
            <person name="Magdelenat G."/>
            <person name="Matthews L."/>
            <person name="McCorrison J."/>
            <person name="Monaghan E.L."/>
            <person name="Mun J.H."/>
            <person name="Najar F.Z."/>
            <person name="Nicholson C."/>
            <person name="Noirot C."/>
            <person name="O'Bleness M."/>
            <person name="Paule C.R."/>
            <person name="Poulain J."/>
            <person name="Prion F."/>
            <person name="Qin B."/>
            <person name="Qu C."/>
            <person name="Retzel E.F."/>
            <person name="Riddle C."/>
            <person name="Sallet E."/>
            <person name="Samain S."/>
            <person name="Samson N."/>
            <person name="Sanders I."/>
            <person name="Saurat O."/>
            <person name="Scarpelli C."/>
            <person name="Schiex T."/>
            <person name="Segurens B."/>
            <person name="Severin A.J."/>
            <person name="Sherrier D.J."/>
            <person name="Shi R."/>
            <person name="Sims S."/>
            <person name="Singer S.R."/>
            <person name="Sinharoy S."/>
            <person name="Sterck L."/>
            <person name="Viollet A."/>
            <person name="Wang B.B."/>
            <person name="Wang K."/>
            <person name="Wang M."/>
            <person name="Wang X."/>
            <person name="Warfsmann J."/>
            <person name="Weissenbach J."/>
            <person name="White D.D."/>
            <person name="White J.D."/>
            <person name="Wiley G.B."/>
            <person name="Wincker P."/>
            <person name="Xing Y."/>
            <person name="Yang L."/>
            <person name="Yao Z."/>
            <person name="Ying F."/>
            <person name="Zhai J."/>
            <person name="Zhou L."/>
            <person name="Zuber A."/>
            <person name="Denarie J."/>
            <person name="Dixon R.A."/>
            <person name="May G.D."/>
            <person name="Schwartz D.C."/>
            <person name="Rogers J."/>
            <person name="Quetier F."/>
            <person name="Town C.D."/>
            <person name="Roe B.A."/>
        </authorList>
    </citation>
    <scope>NUCLEOTIDE SEQUENCE [LARGE SCALE GENOMIC DNA]</scope>
    <source>
        <strain evidence="3">A17</strain>
        <strain evidence="4 5">cv. Jemalong A17</strain>
    </source>
</reference>
<evidence type="ECO:0000256" key="2">
    <source>
        <dbReference type="SAM" id="Phobius"/>
    </source>
</evidence>
<keyword evidence="2" id="KW-1133">Transmembrane helix</keyword>
<keyword evidence="5" id="KW-1185">Reference proteome</keyword>
<organism evidence="3 5">
    <name type="scientific">Medicago truncatula</name>
    <name type="common">Barrel medic</name>
    <name type="synonym">Medicago tribuloides</name>
    <dbReference type="NCBI Taxonomy" id="3880"/>
    <lineage>
        <taxon>Eukaryota</taxon>
        <taxon>Viridiplantae</taxon>
        <taxon>Streptophyta</taxon>
        <taxon>Embryophyta</taxon>
        <taxon>Tracheophyta</taxon>
        <taxon>Spermatophyta</taxon>
        <taxon>Magnoliopsida</taxon>
        <taxon>eudicotyledons</taxon>
        <taxon>Gunneridae</taxon>
        <taxon>Pentapetalae</taxon>
        <taxon>rosids</taxon>
        <taxon>fabids</taxon>
        <taxon>Fabales</taxon>
        <taxon>Fabaceae</taxon>
        <taxon>Papilionoideae</taxon>
        <taxon>50 kb inversion clade</taxon>
        <taxon>NPAAA clade</taxon>
        <taxon>Hologalegina</taxon>
        <taxon>IRL clade</taxon>
        <taxon>Trifolieae</taxon>
        <taxon>Medicago</taxon>
    </lineage>
</organism>
<evidence type="ECO:0000256" key="1">
    <source>
        <dbReference type="SAM" id="MobiDB-lite"/>
    </source>
</evidence>
<dbReference type="EMBL" id="CM001224">
    <property type="protein sequence ID" value="AET02755.2"/>
    <property type="molecule type" value="Genomic_DNA"/>
</dbReference>
<dbReference type="AlphaFoldDB" id="G7L996"/>
<keyword evidence="2" id="KW-0472">Membrane</keyword>
<sequence>MHNKDNIAKHKNPQMHTASSKIRSQSVSSIADGGLWWFWWKWISVAIATSLLIICVYILYRAKMKRKYLESSNGTSSGIDLEVGSNDDELK</sequence>
<protein>
    <submittedName>
        <fullName evidence="3">Transmembrane protein, putative</fullName>
    </submittedName>
</protein>
<dbReference type="HOGENOM" id="CLU_2430474_0_0_1"/>
<accession>A0A0C3Y0G2</accession>
<feature type="region of interest" description="Disordered" evidence="1">
    <location>
        <begin position="1"/>
        <end position="27"/>
    </location>
</feature>
<reference evidence="3 5" key="2">
    <citation type="journal article" date="2014" name="BMC Genomics">
        <title>An improved genome release (version Mt4.0) for the model legume Medicago truncatula.</title>
        <authorList>
            <person name="Tang H."/>
            <person name="Krishnakumar V."/>
            <person name="Bidwell S."/>
            <person name="Rosen B."/>
            <person name="Chan A."/>
            <person name="Zhou S."/>
            <person name="Gentzbittel L."/>
            <person name="Childs K.L."/>
            <person name="Yandell M."/>
            <person name="Gundlach H."/>
            <person name="Mayer K.F."/>
            <person name="Schwartz D.C."/>
            <person name="Town C.D."/>
        </authorList>
    </citation>
    <scope>GENOME REANNOTATION</scope>
    <source>
        <strain evidence="4 5">cv. Jemalong A17</strain>
    </source>
</reference>
<name>G7L996_MEDTR</name>
<dbReference type="EnsemblPlants" id="AET02755">
    <property type="protein sequence ID" value="AET02755"/>
    <property type="gene ID" value="MTR_8g051660"/>
</dbReference>
<keyword evidence="2 3" id="KW-0812">Transmembrane</keyword>
<proteinExistence type="predicted"/>
<evidence type="ECO:0000313" key="4">
    <source>
        <dbReference type="EnsemblPlants" id="AET02755"/>
    </source>
</evidence>
<evidence type="ECO:0000313" key="3">
    <source>
        <dbReference type="EMBL" id="AET02755.2"/>
    </source>
</evidence>
<reference evidence="4" key="3">
    <citation type="submission" date="2015-04" db="UniProtKB">
        <authorList>
            <consortium name="EnsemblPlants"/>
        </authorList>
    </citation>
    <scope>IDENTIFICATION</scope>
    <source>
        <strain evidence="4">cv. Jemalong A17</strain>
    </source>
</reference>
<accession>G7L996</accession>
<evidence type="ECO:0000313" key="5">
    <source>
        <dbReference type="Proteomes" id="UP000002051"/>
    </source>
</evidence>
<gene>
    <name evidence="3" type="ordered locus">MTR_8g051660</name>
</gene>
<dbReference type="Proteomes" id="UP000002051">
    <property type="component" value="Chromosome 8"/>
</dbReference>
<feature type="region of interest" description="Disordered" evidence="1">
    <location>
        <begin position="69"/>
        <end position="91"/>
    </location>
</feature>
<feature type="transmembrane region" description="Helical" evidence="2">
    <location>
        <begin position="39"/>
        <end position="60"/>
    </location>
</feature>